<dbReference type="InterPro" id="IPR004387">
    <property type="entry name" value="Pept_M50_Zn"/>
</dbReference>
<reference evidence="13" key="1">
    <citation type="submission" date="2021-11" db="EMBL/GenBank/DDBJ databases">
        <authorList>
            <person name="Rodrigo-Torres L."/>
            <person name="Arahal R. D."/>
            <person name="Lucena T."/>
        </authorList>
    </citation>
    <scope>NUCLEOTIDE SEQUENCE</scope>
    <source>
        <strain evidence="13">CECT 7929</strain>
    </source>
</reference>
<keyword evidence="5 11" id="KW-0812">Transmembrane</keyword>
<evidence type="ECO:0000256" key="6">
    <source>
        <dbReference type="ARBA" id="ARBA00022801"/>
    </source>
</evidence>
<evidence type="ECO:0000313" key="13">
    <source>
        <dbReference type="EMBL" id="CAH0534229.1"/>
    </source>
</evidence>
<dbReference type="GO" id="GO:0006508">
    <property type="term" value="P:proteolysis"/>
    <property type="evidence" value="ECO:0007669"/>
    <property type="project" value="UniProtKB-KW"/>
</dbReference>
<evidence type="ECO:0000256" key="11">
    <source>
        <dbReference type="RuleBase" id="RU362031"/>
    </source>
</evidence>
<comment type="cofactor">
    <cofactor evidence="1 11">
        <name>Zn(2+)</name>
        <dbReference type="ChEBI" id="CHEBI:29105"/>
    </cofactor>
</comment>
<feature type="domain" description="PDZ" evidence="12">
    <location>
        <begin position="210"/>
        <end position="279"/>
    </location>
</feature>
<comment type="subcellular location">
    <subcellularLocation>
        <location evidence="2">Membrane</location>
        <topology evidence="2">Multi-pass membrane protein</topology>
    </subcellularLocation>
</comment>
<keyword evidence="10 11" id="KW-0472">Membrane</keyword>
<dbReference type="Proteomes" id="UP000838672">
    <property type="component" value="Unassembled WGS sequence"/>
</dbReference>
<proteinExistence type="inferred from homology"/>
<evidence type="ECO:0000256" key="10">
    <source>
        <dbReference type="ARBA" id="ARBA00023136"/>
    </source>
</evidence>
<dbReference type="PANTHER" id="PTHR42837:SF2">
    <property type="entry name" value="MEMBRANE METALLOPROTEASE ARASP2, CHLOROPLASTIC-RELATED"/>
    <property type="match status" value="1"/>
</dbReference>
<evidence type="ECO:0000256" key="5">
    <source>
        <dbReference type="ARBA" id="ARBA00022692"/>
    </source>
</evidence>
<evidence type="ECO:0000256" key="3">
    <source>
        <dbReference type="ARBA" id="ARBA00007931"/>
    </source>
</evidence>
<name>A0ABM8ZV79_9VIBR</name>
<feature type="transmembrane region" description="Helical" evidence="11">
    <location>
        <begin position="425"/>
        <end position="443"/>
    </location>
</feature>
<protein>
    <recommendedName>
        <fullName evidence="11">Zinc metalloprotease</fullName>
        <ecNumber evidence="11">3.4.24.-</ecNumber>
    </recommendedName>
</protein>
<evidence type="ECO:0000256" key="8">
    <source>
        <dbReference type="ARBA" id="ARBA00022989"/>
    </source>
</evidence>
<dbReference type="NCBIfam" id="NF008046">
    <property type="entry name" value="PRK10779.1"/>
    <property type="match status" value="1"/>
</dbReference>
<feature type="transmembrane region" description="Helical" evidence="11">
    <location>
        <begin position="12"/>
        <end position="30"/>
    </location>
</feature>
<keyword evidence="9 11" id="KW-0482">Metalloprotease</keyword>
<evidence type="ECO:0000256" key="2">
    <source>
        <dbReference type="ARBA" id="ARBA00004141"/>
    </source>
</evidence>
<dbReference type="EMBL" id="CAKLDI010000001">
    <property type="protein sequence ID" value="CAH0534229.1"/>
    <property type="molecule type" value="Genomic_DNA"/>
</dbReference>
<dbReference type="CDD" id="cd06163">
    <property type="entry name" value="S2P-M50_PDZ_RseP-like"/>
    <property type="match status" value="2"/>
</dbReference>
<feature type="transmembrane region" description="Helical" evidence="11">
    <location>
        <begin position="373"/>
        <end position="395"/>
    </location>
</feature>
<dbReference type="InterPro" id="IPR036034">
    <property type="entry name" value="PDZ_sf"/>
</dbReference>
<keyword evidence="14" id="KW-1185">Reference proteome</keyword>
<dbReference type="SMART" id="SM00228">
    <property type="entry name" value="PDZ"/>
    <property type="match status" value="1"/>
</dbReference>
<evidence type="ECO:0000256" key="9">
    <source>
        <dbReference type="ARBA" id="ARBA00023049"/>
    </source>
</evidence>
<feature type="transmembrane region" description="Helical" evidence="11">
    <location>
        <begin position="99"/>
        <end position="118"/>
    </location>
</feature>
<gene>
    <name evidence="13" type="primary">rseP</name>
    <name evidence="13" type="ORF">VST7929_02142</name>
</gene>
<dbReference type="InterPro" id="IPR001478">
    <property type="entry name" value="PDZ"/>
</dbReference>
<keyword evidence="7 11" id="KW-0862">Zinc</keyword>
<sequence>MTAFIWNTCAFILLIGILVAVHEFGHFWVARRCGVKVHRFSIGFGKAIWRRTGKDGTEYVLAIIPLGGYVKMLDARNEQVPDELLGQEFTHKPLWQRSAIVAAGPIANFLLAFFVYWLSFLIGIPSLKPIVEGTEPNSVVSAIEISSPMELTAVNDIQTRDWDEVNLALVQQIGEPQLTLTLTNAAGQSQSYVVNLANWQFEPDQESAISALGLKPFQPQVIPELGLISANSAAEKAGLKVGDHIVAVNQMPLKDWSSFVQVIQNSPNQLVQLTIERDGQTLHVDLTPTPETRNDKLIGLAGVQPMFEPYPKAYQFERQYGPLVALGKAFDKTLKMTEFTFSMIGKLFRGDIGLNNLSGPVSIAQGAGITADYGLVFFLSFMALISINLGIVNLLPLPVLDGGHLLFFAIEGVIRRPVPEKIQEIGFRLGATLLIMMMVLALYNDFFRLLKP</sequence>
<evidence type="ECO:0000313" key="14">
    <source>
        <dbReference type="Proteomes" id="UP000838672"/>
    </source>
</evidence>
<evidence type="ECO:0000256" key="1">
    <source>
        <dbReference type="ARBA" id="ARBA00001947"/>
    </source>
</evidence>
<dbReference type="Pfam" id="PF02163">
    <property type="entry name" value="Peptidase_M50"/>
    <property type="match status" value="1"/>
</dbReference>
<dbReference type="RefSeq" id="WP_237466623.1">
    <property type="nucleotide sequence ID" value="NZ_CAKLDI010000001.1"/>
</dbReference>
<comment type="caution">
    <text evidence="13">The sequence shown here is derived from an EMBL/GenBank/DDBJ whole genome shotgun (WGS) entry which is preliminary data.</text>
</comment>
<comment type="similarity">
    <text evidence="3 11">Belongs to the peptidase M50B family.</text>
</comment>
<dbReference type="SUPFAM" id="SSF50156">
    <property type="entry name" value="PDZ domain-like"/>
    <property type="match status" value="2"/>
</dbReference>
<keyword evidence="8 11" id="KW-1133">Transmembrane helix</keyword>
<dbReference type="EC" id="3.4.24.-" evidence="11"/>
<dbReference type="InterPro" id="IPR008915">
    <property type="entry name" value="Peptidase_M50"/>
</dbReference>
<dbReference type="InterPro" id="IPR041489">
    <property type="entry name" value="PDZ_6"/>
</dbReference>
<dbReference type="Gene3D" id="2.30.42.10">
    <property type="match status" value="2"/>
</dbReference>
<evidence type="ECO:0000256" key="4">
    <source>
        <dbReference type="ARBA" id="ARBA00022670"/>
    </source>
</evidence>
<accession>A0ABM8ZV79</accession>
<keyword evidence="11" id="KW-0479">Metal-binding</keyword>
<organism evidence="13 14">
    <name type="scientific">Vibrio stylophorae</name>
    <dbReference type="NCBI Taxonomy" id="659351"/>
    <lineage>
        <taxon>Bacteria</taxon>
        <taxon>Pseudomonadati</taxon>
        <taxon>Pseudomonadota</taxon>
        <taxon>Gammaproteobacteria</taxon>
        <taxon>Vibrionales</taxon>
        <taxon>Vibrionaceae</taxon>
        <taxon>Vibrio</taxon>
    </lineage>
</organism>
<dbReference type="Pfam" id="PF17820">
    <property type="entry name" value="PDZ_6"/>
    <property type="match status" value="1"/>
</dbReference>
<keyword evidence="4 13" id="KW-0645">Protease</keyword>
<dbReference type="GO" id="GO:0008233">
    <property type="term" value="F:peptidase activity"/>
    <property type="evidence" value="ECO:0007669"/>
    <property type="project" value="UniProtKB-KW"/>
</dbReference>
<evidence type="ECO:0000259" key="12">
    <source>
        <dbReference type="SMART" id="SM00228"/>
    </source>
</evidence>
<keyword evidence="6 11" id="KW-0378">Hydrolase</keyword>
<dbReference type="NCBIfam" id="TIGR00054">
    <property type="entry name" value="RIP metalloprotease RseP"/>
    <property type="match status" value="1"/>
</dbReference>
<dbReference type="PANTHER" id="PTHR42837">
    <property type="entry name" value="REGULATOR OF SIGMA-E PROTEASE RSEP"/>
    <property type="match status" value="1"/>
</dbReference>
<evidence type="ECO:0000256" key="7">
    <source>
        <dbReference type="ARBA" id="ARBA00022833"/>
    </source>
</evidence>